<evidence type="ECO:0000256" key="4">
    <source>
        <dbReference type="ARBA" id="ARBA00022801"/>
    </source>
</evidence>
<dbReference type="InterPro" id="IPR010998">
    <property type="entry name" value="Integrase_recombinase_N"/>
</dbReference>
<dbReference type="GO" id="GO:0006310">
    <property type="term" value="P:DNA recombination"/>
    <property type="evidence" value="ECO:0007669"/>
    <property type="project" value="UniProtKB-KW"/>
</dbReference>
<evidence type="ECO:0000256" key="2">
    <source>
        <dbReference type="ARBA" id="ARBA00016082"/>
    </source>
</evidence>
<dbReference type="PANTHER" id="PTHR30349:SF64">
    <property type="entry name" value="PROPHAGE INTEGRASE INTD-RELATED"/>
    <property type="match status" value="1"/>
</dbReference>
<dbReference type="Pfam" id="PF00589">
    <property type="entry name" value="Phage_integrase"/>
    <property type="match status" value="1"/>
</dbReference>
<dbReference type="GeneID" id="26794077"/>
<evidence type="ECO:0000259" key="9">
    <source>
        <dbReference type="PROSITE" id="PS51898"/>
    </source>
</evidence>
<keyword evidence="4" id="KW-0378">Hydrolase</keyword>
<dbReference type="GO" id="GO:0044826">
    <property type="term" value="P:viral genome integration into host DNA"/>
    <property type="evidence" value="ECO:0007669"/>
    <property type="project" value="UniProtKB-KW"/>
</dbReference>
<gene>
    <name evidence="10" type="ORF">GordDuk1_71</name>
</gene>
<evidence type="ECO:0000313" key="11">
    <source>
        <dbReference type="Proteomes" id="UP000033017"/>
    </source>
</evidence>
<organism evidence="10 11">
    <name type="scientific">Gordonia phage GordDuk1</name>
    <dbReference type="NCBI Taxonomy" id="1622191"/>
    <lineage>
        <taxon>Viruses</taxon>
        <taxon>Duplodnaviria</taxon>
        <taxon>Heunggongvirae</taxon>
        <taxon>Uroviricota</taxon>
        <taxon>Caudoviricetes</taxon>
        <taxon>Gordtnkvirus</taxon>
        <taxon>Gordtnkvirus gordtnk2</taxon>
    </lineage>
</organism>
<evidence type="ECO:0000256" key="6">
    <source>
        <dbReference type="ARBA" id="ARBA00023125"/>
    </source>
</evidence>
<keyword evidence="8" id="KW-1179">Viral genome integration</keyword>
<reference evidence="10 11" key="1">
    <citation type="journal article" date="2015" name="Sci. Rep.">
        <title>Bacteriophages of wastewater foaming-associated filamentous Gordonia reduce host levels in raw activated sludge.</title>
        <authorList>
            <person name="Liu M."/>
            <person name="Gill J.J."/>
            <person name="Young R."/>
            <person name="Summer E.J."/>
        </authorList>
    </citation>
    <scope>NUCLEOTIDE SEQUENCE [LARGE SCALE GENOMIC DNA]</scope>
</reference>
<dbReference type="RefSeq" id="YP_009222524.1">
    <property type="nucleotide sequence ID" value="NC_029060.1"/>
</dbReference>
<name>A0A0E3T6W0_9CAUD</name>
<protein>
    <recommendedName>
        <fullName evidence="2">Integrase</fullName>
    </recommendedName>
</protein>
<keyword evidence="8" id="KW-1160">Virus entry into host cell</keyword>
<keyword evidence="3" id="KW-0808">Transferase</keyword>
<evidence type="ECO:0000256" key="5">
    <source>
        <dbReference type="ARBA" id="ARBA00022908"/>
    </source>
</evidence>
<dbReference type="GO" id="GO:0016740">
    <property type="term" value="F:transferase activity"/>
    <property type="evidence" value="ECO:0007669"/>
    <property type="project" value="UniProtKB-KW"/>
</dbReference>
<dbReference type="Gene3D" id="1.10.443.10">
    <property type="entry name" value="Intergrase catalytic core"/>
    <property type="match status" value="1"/>
</dbReference>
<comment type="similarity">
    <text evidence="1">Belongs to the 'phage' integrase family.</text>
</comment>
<dbReference type="EMBL" id="KP790010">
    <property type="protein sequence ID" value="AKC02999.1"/>
    <property type="molecule type" value="Genomic_DNA"/>
</dbReference>
<evidence type="ECO:0000256" key="7">
    <source>
        <dbReference type="ARBA" id="ARBA00023172"/>
    </source>
</evidence>
<dbReference type="InterPro" id="IPR002104">
    <property type="entry name" value="Integrase_catalytic"/>
</dbReference>
<dbReference type="GO" id="GO:0075713">
    <property type="term" value="P:establishment of integrated proviral latency"/>
    <property type="evidence" value="ECO:0007669"/>
    <property type="project" value="UniProtKB-KW"/>
</dbReference>
<dbReference type="CDD" id="cd00397">
    <property type="entry name" value="DNA_BRE_C"/>
    <property type="match status" value="1"/>
</dbReference>
<dbReference type="KEGG" id="vg:26794077"/>
<evidence type="ECO:0000256" key="8">
    <source>
        <dbReference type="ARBA" id="ARBA00023195"/>
    </source>
</evidence>
<dbReference type="GO" id="GO:0016787">
    <property type="term" value="F:hydrolase activity"/>
    <property type="evidence" value="ECO:0007669"/>
    <property type="project" value="UniProtKB-KW"/>
</dbReference>
<keyword evidence="5" id="KW-0229">DNA integration</keyword>
<dbReference type="PROSITE" id="PS51898">
    <property type="entry name" value="TYR_RECOMBINASE"/>
    <property type="match status" value="1"/>
</dbReference>
<evidence type="ECO:0000256" key="3">
    <source>
        <dbReference type="ARBA" id="ARBA00022679"/>
    </source>
</evidence>
<dbReference type="SUPFAM" id="SSF56349">
    <property type="entry name" value="DNA breaking-rejoining enzymes"/>
    <property type="match status" value="1"/>
</dbReference>
<sequence>MQNTVAILDQFENHLARQGKSANTIKVYSRNIRAFLNSNFTDPLEYIMDSKKSGASPSVMKSRAAALKSWSGYRADHDAATALDGYRLPRVGAPRPHPVPGGIRTVRGVLAGTADPRTRVLIALGALAGTRVSESLSVAPCDWDRRTNELVITGKGGKTRNIPVSAELAAVLIENMPTNDRAKFVHISDRQARNLITGQFNLCNVYHPDGKNIASHDLRATFATELYEKTKDIILVQRTLGHASPSQTQEYIGVNTAAAHEAVNF</sequence>
<accession>A0A0E3T6W0</accession>
<dbReference type="GO" id="GO:0003677">
    <property type="term" value="F:DNA binding"/>
    <property type="evidence" value="ECO:0007669"/>
    <property type="project" value="UniProtKB-KW"/>
</dbReference>
<dbReference type="Gene3D" id="1.10.150.130">
    <property type="match status" value="1"/>
</dbReference>
<dbReference type="Proteomes" id="UP000033017">
    <property type="component" value="Segment"/>
</dbReference>
<keyword evidence="6" id="KW-0238">DNA-binding</keyword>
<evidence type="ECO:0000256" key="1">
    <source>
        <dbReference type="ARBA" id="ARBA00008857"/>
    </source>
</evidence>
<dbReference type="InterPro" id="IPR013762">
    <property type="entry name" value="Integrase-like_cat_sf"/>
</dbReference>
<dbReference type="InterPro" id="IPR011010">
    <property type="entry name" value="DNA_brk_join_enz"/>
</dbReference>
<dbReference type="PANTHER" id="PTHR30349">
    <property type="entry name" value="PHAGE INTEGRASE-RELATED"/>
    <property type="match status" value="1"/>
</dbReference>
<keyword evidence="7" id="KW-0233">DNA recombination</keyword>
<proteinExistence type="inferred from homology"/>
<dbReference type="GO" id="GO:0015074">
    <property type="term" value="P:DNA integration"/>
    <property type="evidence" value="ECO:0007669"/>
    <property type="project" value="UniProtKB-KW"/>
</dbReference>
<dbReference type="InterPro" id="IPR050090">
    <property type="entry name" value="Tyrosine_recombinase_XerCD"/>
</dbReference>
<feature type="domain" description="Tyr recombinase" evidence="9">
    <location>
        <begin position="94"/>
        <end position="264"/>
    </location>
</feature>
<evidence type="ECO:0000313" key="10">
    <source>
        <dbReference type="EMBL" id="AKC02999.1"/>
    </source>
</evidence>